<keyword evidence="2" id="KW-0472">Membrane</keyword>
<reference evidence="4 5" key="1">
    <citation type="submission" date="2019-10" db="EMBL/GenBank/DDBJ databases">
        <title>Gracilibacillus salitolerans sp. nov., a moderate halophile isolated from a saline soil in northwest China.</title>
        <authorList>
            <person name="Gan L."/>
        </authorList>
    </citation>
    <scope>NUCLEOTIDE SEQUENCE [LARGE SCALE GENOMIC DNA]</scope>
    <source>
        <strain evidence="4 5">TP2-8</strain>
    </source>
</reference>
<dbReference type="PANTHER" id="PTHR34473:SF2">
    <property type="entry name" value="UPF0699 TRANSMEMBRANE PROTEIN YDBT"/>
    <property type="match status" value="1"/>
</dbReference>
<dbReference type="PIRSF" id="PIRSF026631">
    <property type="entry name" value="UCP026631"/>
    <property type="match status" value="1"/>
</dbReference>
<keyword evidence="2" id="KW-1133">Transmembrane helix</keyword>
<dbReference type="EMBL" id="WJEE01000036">
    <property type="protein sequence ID" value="MRI67629.1"/>
    <property type="molecule type" value="Genomic_DNA"/>
</dbReference>
<accession>A0A6N7R2X6</accession>
<gene>
    <name evidence="4" type="ORF">GH885_15005</name>
</gene>
<evidence type="ECO:0000256" key="1">
    <source>
        <dbReference type="SAM" id="MobiDB-lite"/>
    </source>
</evidence>
<evidence type="ECO:0000313" key="4">
    <source>
        <dbReference type="EMBL" id="MRI67629.1"/>
    </source>
</evidence>
<keyword evidence="2" id="KW-0812">Transmembrane</keyword>
<proteinExistence type="predicted"/>
<dbReference type="Pfam" id="PF03703">
    <property type="entry name" value="bPH_2"/>
    <property type="match status" value="3"/>
</dbReference>
<organism evidence="4 5">
    <name type="scientific">Gracilibacillus thailandensis</name>
    <dbReference type="NCBI Taxonomy" id="563735"/>
    <lineage>
        <taxon>Bacteria</taxon>
        <taxon>Bacillati</taxon>
        <taxon>Bacillota</taxon>
        <taxon>Bacilli</taxon>
        <taxon>Bacillales</taxon>
        <taxon>Bacillaceae</taxon>
        <taxon>Gracilibacillus</taxon>
    </lineage>
</organism>
<dbReference type="Proteomes" id="UP000435187">
    <property type="component" value="Unassembled WGS sequence"/>
</dbReference>
<dbReference type="InterPro" id="IPR014529">
    <property type="entry name" value="UCP026631"/>
</dbReference>
<dbReference type="PANTHER" id="PTHR34473">
    <property type="entry name" value="UPF0699 TRANSMEMBRANE PROTEIN YDBS"/>
    <property type="match status" value="1"/>
</dbReference>
<dbReference type="AlphaFoldDB" id="A0A6N7R2X6"/>
<evidence type="ECO:0000313" key="5">
    <source>
        <dbReference type="Proteomes" id="UP000435187"/>
    </source>
</evidence>
<keyword evidence="5" id="KW-1185">Reference proteome</keyword>
<feature type="transmembrane region" description="Helical" evidence="2">
    <location>
        <begin position="9"/>
        <end position="29"/>
    </location>
</feature>
<evidence type="ECO:0000256" key="2">
    <source>
        <dbReference type="SAM" id="Phobius"/>
    </source>
</evidence>
<feature type="domain" description="YdbS-like PH" evidence="3">
    <location>
        <begin position="65"/>
        <end position="139"/>
    </location>
</feature>
<feature type="transmembrane region" description="Helical" evidence="2">
    <location>
        <begin position="41"/>
        <end position="63"/>
    </location>
</feature>
<feature type="transmembrane region" description="Helical" evidence="2">
    <location>
        <begin position="393"/>
        <end position="411"/>
    </location>
</feature>
<name>A0A6N7R2X6_9BACI</name>
<feature type="transmembrane region" description="Helical" evidence="2">
    <location>
        <begin position="192"/>
        <end position="211"/>
    </location>
</feature>
<feature type="region of interest" description="Disordered" evidence="1">
    <location>
        <begin position="149"/>
        <end position="168"/>
    </location>
</feature>
<feature type="transmembrane region" description="Helical" evidence="2">
    <location>
        <begin position="231"/>
        <end position="252"/>
    </location>
</feature>
<feature type="transmembrane region" description="Helical" evidence="2">
    <location>
        <begin position="370"/>
        <end position="387"/>
    </location>
</feature>
<feature type="domain" description="YdbS-like PH" evidence="3">
    <location>
        <begin position="261"/>
        <end position="342"/>
    </location>
</feature>
<comment type="caution">
    <text evidence="4">The sequence shown here is derived from an EMBL/GenBank/DDBJ whole genome shotgun (WGS) entry which is preliminary data.</text>
</comment>
<feature type="domain" description="YdbS-like PH" evidence="3">
    <location>
        <begin position="413"/>
        <end position="486"/>
    </location>
</feature>
<dbReference type="RefSeq" id="WP_153836192.1">
    <property type="nucleotide sequence ID" value="NZ_JBHUMW010000068.1"/>
</dbReference>
<evidence type="ECO:0000259" key="3">
    <source>
        <dbReference type="Pfam" id="PF03703"/>
    </source>
</evidence>
<sequence length="509" mass="59590">MMRYHPLTILYRIYQLIKNSLILGILLFVVKSNSDFWLFEYGRYLFIAGVLLRLIYIVVSWFVETYEWDNHTFQLKKGLFIKHTSTIPFSKIQNVTRHTTLFHKLFNLTSLTFETAMDGEDDTIAFEVVSKQHATFLLELANIEEEQLPKQENKQQEQAQHEEEVNATEKKVETDHVIHFEPTHQDLLKASFTSLSFLAIIPIVMGLYDIIGPLLPDSDHYQGIFYQIIDSRWLIIMLSVVAVVIAIIIGIVRTFSRYGKYRISSSATHIYIERGLLDETQFAIEKQKIQGLEIEQTLLKRIFGLAEVKLISSASPQSEGNAVSVNSLYPFLPINRAYQLMEALLPDYYVEESMNRLTKSSLYMKLLKPSWFWIVVTAGLIYFKPTIFQMDAAWWLLSLLLLLIVIVNRILDYLHTKYSISDDQLQWWHGGLTSRMFITKRRRVIEMSYSQSMLQRIFQLASISTMNRSTPTRIETINDVPLDFAKTFHHWYLQRQKDAIYQQKKLEHN</sequence>
<dbReference type="InterPro" id="IPR005182">
    <property type="entry name" value="YdbS-like_PH"/>
</dbReference>
<protein>
    <submittedName>
        <fullName evidence="4">PH domain-containing protein</fullName>
    </submittedName>
</protein>